<feature type="domain" description="GAF" evidence="2">
    <location>
        <begin position="234"/>
        <end position="309"/>
    </location>
</feature>
<dbReference type="InterPro" id="IPR038367">
    <property type="entry name" value="PelD_GGDEF_sf"/>
</dbReference>
<dbReference type="SUPFAM" id="SSF55781">
    <property type="entry name" value="GAF domain-like"/>
    <property type="match status" value="1"/>
</dbReference>
<keyword evidence="1" id="KW-1133">Transmembrane helix</keyword>
<feature type="domain" description="PelD GGDEF" evidence="3">
    <location>
        <begin position="343"/>
        <end position="436"/>
    </location>
</feature>
<dbReference type="Gene3D" id="3.30.450.40">
    <property type="match status" value="1"/>
</dbReference>
<organism evidence="4">
    <name type="scientific">Leucothrix mucor</name>
    <dbReference type="NCBI Taxonomy" id="45248"/>
    <lineage>
        <taxon>Bacteria</taxon>
        <taxon>Pseudomonadati</taxon>
        <taxon>Pseudomonadota</taxon>
        <taxon>Gammaproteobacteria</taxon>
        <taxon>Thiotrichales</taxon>
        <taxon>Thiotrichaceae</taxon>
        <taxon>Leucothrix</taxon>
    </lineage>
</organism>
<comment type="caution">
    <text evidence="4">The sequence shown here is derived from an EMBL/GenBank/DDBJ whole genome shotgun (WGS) entry which is preliminary data.</text>
</comment>
<keyword evidence="1" id="KW-0812">Transmembrane</keyword>
<dbReference type="AlphaFoldDB" id="A0A7V2SZP2"/>
<evidence type="ECO:0000313" key="4">
    <source>
        <dbReference type="EMBL" id="HFC92065.1"/>
    </source>
</evidence>
<evidence type="ECO:0000259" key="2">
    <source>
        <dbReference type="Pfam" id="PF01590"/>
    </source>
</evidence>
<evidence type="ECO:0000259" key="3">
    <source>
        <dbReference type="Pfam" id="PF16963"/>
    </source>
</evidence>
<keyword evidence="1" id="KW-0472">Membrane</keyword>
<dbReference type="Gene3D" id="3.30.70.2880">
    <property type="match status" value="1"/>
</dbReference>
<dbReference type="Pfam" id="PF01590">
    <property type="entry name" value="GAF"/>
    <property type="match status" value="1"/>
</dbReference>
<dbReference type="InterPro" id="IPR031583">
    <property type="entry name" value="PelD_GGDEF"/>
</dbReference>
<name>A0A7V2SZP2_LEUMU</name>
<proteinExistence type="predicted"/>
<protein>
    <submittedName>
        <fullName evidence="4">GAF domain-containing protein</fullName>
    </submittedName>
</protein>
<feature type="transmembrane region" description="Helical" evidence="1">
    <location>
        <begin position="46"/>
        <end position="63"/>
    </location>
</feature>
<feature type="transmembrane region" description="Helical" evidence="1">
    <location>
        <begin position="94"/>
        <end position="116"/>
    </location>
</feature>
<dbReference type="Pfam" id="PF16963">
    <property type="entry name" value="PelD_GGDEF"/>
    <property type="match status" value="1"/>
</dbReference>
<dbReference type="InterPro" id="IPR029016">
    <property type="entry name" value="GAF-like_dom_sf"/>
</dbReference>
<accession>A0A7V2SZP2</accession>
<dbReference type="Proteomes" id="UP000885750">
    <property type="component" value="Unassembled WGS sequence"/>
</dbReference>
<evidence type="ECO:0000256" key="1">
    <source>
        <dbReference type="SAM" id="Phobius"/>
    </source>
</evidence>
<dbReference type="InterPro" id="IPR003018">
    <property type="entry name" value="GAF"/>
</dbReference>
<dbReference type="EMBL" id="DRMS01000180">
    <property type="protein sequence ID" value="HFC92065.1"/>
    <property type="molecule type" value="Genomic_DNA"/>
</dbReference>
<reference evidence="4" key="1">
    <citation type="journal article" date="2020" name="mSystems">
        <title>Genome- and Community-Level Interaction Insights into Carbon Utilization and Element Cycling Functions of Hydrothermarchaeota in Hydrothermal Sediment.</title>
        <authorList>
            <person name="Zhou Z."/>
            <person name="Liu Y."/>
            <person name="Xu W."/>
            <person name="Pan J."/>
            <person name="Luo Z.H."/>
            <person name="Li M."/>
        </authorList>
    </citation>
    <scope>NUCLEOTIDE SEQUENCE [LARGE SCALE GENOMIC DNA]</scope>
    <source>
        <strain evidence="4">HyVt-493</strain>
    </source>
</reference>
<feature type="transmembrane region" description="Helical" evidence="1">
    <location>
        <begin position="20"/>
        <end position="40"/>
    </location>
</feature>
<gene>
    <name evidence="4" type="ORF">ENJ51_04555</name>
</gene>
<feature type="transmembrane region" description="Helical" evidence="1">
    <location>
        <begin position="70"/>
        <end position="88"/>
    </location>
</feature>
<sequence>MAINTLTLSNKNNKRLLGTLDTALIEAIVLPIIIPVLVWLFGREDIFFLQTAFPWLILIPILTATRYGAWYGLLSLLVFSAFCLLYVMQFQPELIQNAIQVLTGGLLLVILTGGIAERWKKQTQEQAQQLKDCHQSTNQSEQALQLLHISYSQLEEEMVTTTQSLAGSLRLLEASLEQPRSRKDRLLLAIEKMRSILREYDWLETAAFYHINIKGELKATPLGHIGIIPNDLYKDPLIAAAIKSKKSIRLNRKSATSSDFANSQLQSAIPMIDNNGHLWGILAVQRMTSSPFIQQNLNLLALLCSYVANLLSNAQRPISESKQLFTEISTALNVVLNTVKSVTLMTVEIPSSSHQQEYQKFFASKVRGANRIWRLQKSTGVTLIILLPLFNADSAKQWQQNIENAFSKQFDVNFNNSNIKFSPIHFHKKVNKASLTNYFNTINEFSHAHLIR</sequence>